<keyword evidence="2" id="KW-1185">Reference proteome</keyword>
<organism evidence="1 2">
    <name type="scientific">Sporosarcina ureae</name>
    <dbReference type="NCBI Taxonomy" id="1571"/>
    <lineage>
        <taxon>Bacteria</taxon>
        <taxon>Bacillati</taxon>
        <taxon>Bacillota</taxon>
        <taxon>Bacilli</taxon>
        <taxon>Bacillales</taxon>
        <taxon>Caryophanaceae</taxon>
        <taxon>Sporosarcina</taxon>
    </lineage>
</organism>
<protein>
    <submittedName>
        <fullName evidence="1">Uncharacterized protein</fullName>
    </submittedName>
</protein>
<dbReference type="EMBL" id="CP015108">
    <property type="protein sequence ID" value="ARF12954.1"/>
    <property type="molecule type" value="Genomic_DNA"/>
</dbReference>
<gene>
    <name evidence="1" type="ORF">SporoS204_01440</name>
</gene>
<accession>A0ABN4YJG8</accession>
<reference evidence="1 2" key="1">
    <citation type="submission" date="2016-04" db="EMBL/GenBank/DDBJ databases">
        <title>Comparative Genomics and Epigenetics of Sporosarcina ureae.</title>
        <authorList>
            <person name="Oliver A.S."/>
            <person name="Cooper K.K."/>
        </authorList>
    </citation>
    <scope>NUCLEOTIDE SEQUENCE [LARGE SCALE GENOMIC DNA]</scope>
    <source>
        <strain evidence="1 2">S204</strain>
    </source>
</reference>
<sequence length="140" mass="15900">MDSQLRSFIYGLQTRTPLQTVELWVVGLQNRSGAVQHAVLSPALQKRTEKQFAENNWVTGQSSPWVSNIHIVHVHKISETKQQFTLAYDLITSYASFGKGHKVITVEKNPEPGRENWFITKISTTFLPYEAITPAEMISK</sequence>
<dbReference type="RefSeq" id="WP_029053900.1">
    <property type="nucleotide sequence ID" value="NZ_CP015108.1"/>
</dbReference>
<proteinExistence type="predicted"/>
<dbReference type="Proteomes" id="UP000192486">
    <property type="component" value="Chromosome"/>
</dbReference>
<name>A0ABN4YJG8_SPOUR</name>
<evidence type="ECO:0000313" key="2">
    <source>
        <dbReference type="Proteomes" id="UP000192486"/>
    </source>
</evidence>
<evidence type="ECO:0000313" key="1">
    <source>
        <dbReference type="EMBL" id="ARF12954.1"/>
    </source>
</evidence>